<feature type="transmembrane region" description="Helical" evidence="2">
    <location>
        <begin position="389"/>
        <end position="411"/>
    </location>
</feature>
<gene>
    <name evidence="3" type="ORF">CHR90_10955</name>
</gene>
<feature type="transmembrane region" description="Helical" evidence="2">
    <location>
        <begin position="334"/>
        <end position="353"/>
    </location>
</feature>
<feature type="region of interest" description="Disordered" evidence="1">
    <location>
        <begin position="1017"/>
        <end position="1042"/>
    </location>
</feature>
<feature type="transmembrane region" description="Helical" evidence="2">
    <location>
        <begin position="515"/>
        <end position="534"/>
    </location>
</feature>
<sequence>MSMNISGWAIRRPIPSLMLFLVLMVLGIVSFQKLPITRFPNIDFPVISVTITQTGAAPSELETQVTKKVEDSISGITGVKHIVSTLTDGRSVTTIEFRLEVNSDRALNDTKDAIARIRADLPRTIDEPIVERIDVVGLPIVTYAAASPAMTPEELSWFVDDVVARELQSVKGVGQVERIGGVTREIQVTLNPDRMLALGVTAADITRALRAVNIDLAGGRSEVGAREQSIRALGGAKTLADLAATPLMLNSGMLLRLSDVATITDSFAEPRKFARLDGKPVVAFSTYRSKGASDAEVAKAVEAKIASLGAKYPNVSLDLIDSYVTYTVGNYNSAMSTLIEGAVLAVLVVFVFLRDLRATIITCLALPLSVLPTFWIMDALGFSLNLVSLLALTLVTGILVDDAIVEIENIVRHRHMGKSPYRSAMEAADEIGLAVIAITMTIVAVFAPVSFMGGIAGQYFKQFGITVAIAVLFSLLVARLITPMLAAYLMKGAPHLEKPEGWLMRRYTRLVDWSVRWRGVTVLAGLGIFGLSIFSSTLLPSGFLPAEDTARSVLALEMTPGTTLAEAEATADLIAHKLKELPEVRSVLVDGGRIFGQGDEVRKASLIVNFVPKGQRNRSQSQLQTAIGGIVADIPDLRFWFINENGQRTFALLVTGGETNVIEDLADDLAAEMRSLPQLENVISTAALDRPEMRIVPDRERTARLGISTETLSEVVRVATIGDSSTNLPKFTVGDRQVPIRVQLDPAQRGNIDLLETLTVPTNSGTPVPLGAVASLAFGQGPATINRYDRARRVSVEADLVGNTALGEATEAVRALPVVKTFPPGVELKETGDAEVMVEVFQGFAMAMGAGIMMVYAVLVLLFGSFLQPVTILFSLPLSIGGAIFALFITQQPISLPVVIGFLMLMGIVTKNAIMLVDFAVEEIARGVPRREAIVDAGRKRARPIIMTTIAMAAGMVPSALAFGDGGEFRAPMAIAVIGGLIVSTLLSLVFVPAVFCLMDDVAKGLWRFFSRFIGPSDDPEEDKTTADLPQGHPQPRVQPAE</sequence>
<name>A0A255XP83_9PROT</name>
<keyword evidence="4" id="KW-1185">Reference proteome</keyword>
<dbReference type="Gene3D" id="1.20.1640.10">
    <property type="entry name" value="Multidrug efflux transporter AcrB transmembrane domain"/>
    <property type="match status" value="2"/>
</dbReference>
<dbReference type="AlphaFoldDB" id="A0A255XP83"/>
<feature type="transmembrane region" description="Helical" evidence="2">
    <location>
        <begin position="870"/>
        <end position="890"/>
    </location>
</feature>
<evidence type="ECO:0000313" key="4">
    <source>
        <dbReference type="Proteomes" id="UP000216361"/>
    </source>
</evidence>
<dbReference type="Proteomes" id="UP000216361">
    <property type="component" value="Unassembled WGS sequence"/>
</dbReference>
<dbReference type="GO" id="GO:0042910">
    <property type="term" value="F:xenobiotic transmembrane transporter activity"/>
    <property type="evidence" value="ECO:0007669"/>
    <property type="project" value="TreeGrafter"/>
</dbReference>
<dbReference type="Gene3D" id="3.30.70.1430">
    <property type="entry name" value="Multidrug efflux transporter AcrB pore domain"/>
    <property type="match status" value="2"/>
</dbReference>
<dbReference type="Gene3D" id="3.30.2090.10">
    <property type="entry name" value="Multidrug efflux transporter AcrB TolC docking domain, DN and DC subdomains"/>
    <property type="match status" value="2"/>
</dbReference>
<comment type="caution">
    <text evidence="3">The sequence shown here is derived from an EMBL/GenBank/DDBJ whole genome shotgun (WGS) entry which is preliminary data.</text>
</comment>
<dbReference type="Gene3D" id="3.30.70.1440">
    <property type="entry name" value="Multidrug efflux transporter AcrB pore domain"/>
    <property type="match status" value="1"/>
</dbReference>
<feature type="transmembrane region" description="Helical" evidence="2">
    <location>
        <begin position="975"/>
        <end position="999"/>
    </location>
</feature>
<feature type="transmembrane region" description="Helical" evidence="2">
    <location>
        <begin position="360"/>
        <end position="377"/>
    </location>
</feature>
<keyword evidence="2" id="KW-0812">Transmembrane</keyword>
<dbReference type="GO" id="GO:0005886">
    <property type="term" value="C:plasma membrane"/>
    <property type="evidence" value="ECO:0007669"/>
    <property type="project" value="TreeGrafter"/>
</dbReference>
<accession>A0A255XP83</accession>
<proteinExistence type="predicted"/>
<dbReference type="PRINTS" id="PR00702">
    <property type="entry name" value="ACRIFLAVINRP"/>
</dbReference>
<reference evidence="3 4" key="1">
    <citation type="submission" date="2017-07" db="EMBL/GenBank/DDBJ databases">
        <title>Elstera cyanobacteriorum sp. nov., a novel bacterium isolated from cyanobacterial aggregates in a eutrophic lake.</title>
        <authorList>
            <person name="Cai H."/>
        </authorList>
    </citation>
    <scope>NUCLEOTIDE SEQUENCE [LARGE SCALE GENOMIC DNA]</scope>
    <source>
        <strain evidence="3 4">TH019</strain>
    </source>
</reference>
<feature type="transmembrane region" description="Helical" evidence="2">
    <location>
        <begin position="844"/>
        <end position="863"/>
    </location>
</feature>
<feature type="transmembrane region" description="Helical" evidence="2">
    <location>
        <begin position="431"/>
        <end position="451"/>
    </location>
</feature>
<dbReference type="RefSeq" id="WP_094409032.1">
    <property type="nucleotide sequence ID" value="NZ_BMJZ01000001.1"/>
</dbReference>
<keyword evidence="2" id="KW-1133">Transmembrane helix</keyword>
<dbReference type="InterPro" id="IPR027463">
    <property type="entry name" value="AcrB_DN_DC_subdom"/>
</dbReference>
<dbReference type="SUPFAM" id="SSF82866">
    <property type="entry name" value="Multidrug efflux transporter AcrB transmembrane domain"/>
    <property type="match status" value="2"/>
</dbReference>
<dbReference type="EMBL" id="NOXS01000032">
    <property type="protein sequence ID" value="OYQ18769.1"/>
    <property type="molecule type" value="Genomic_DNA"/>
</dbReference>
<feature type="transmembrane region" description="Helical" evidence="2">
    <location>
        <begin position="942"/>
        <end position="963"/>
    </location>
</feature>
<evidence type="ECO:0000256" key="2">
    <source>
        <dbReference type="SAM" id="Phobius"/>
    </source>
</evidence>
<dbReference type="InterPro" id="IPR001036">
    <property type="entry name" value="Acrflvin-R"/>
</dbReference>
<dbReference type="Pfam" id="PF00873">
    <property type="entry name" value="ACR_tran"/>
    <property type="match status" value="1"/>
</dbReference>
<organism evidence="3 4">
    <name type="scientific">Elstera cyanobacteriorum</name>
    <dbReference type="NCBI Taxonomy" id="2022747"/>
    <lineage>
        <taxon>Bacteria</taxon>
        <taxon>Pseudomonadati</taxon>
        <taxon>Pseudomonadota</taxon>
        <taxon>Alphaproteobacteria</taxon>
        <taxon>Rhodospirillales</taxon>
        <taxon>Rhodospirillaceae</taxon>
        <taxon>Elstera</taxon>
    </lineage>
</organism>
<keyword evidence="2" id="KW-0472">Membrane</keyword>
<protein>
    <submittedName>
        <fullName evidence="3">ABC transporter permease</fullName>
    </submittedName>
</protein>
<dbReference type="PANTHER" id="PTHR32063:SF77">
    <property type="entry name" value="ACR FAMILY TRANSPORT PROTEIN"/>
    <property type="match status" value="1"/>
</dbReference>
<dbReference type="SUPFAM" id="SSF82714">
    <property type="entry name" value="Multidrug efflux transporter AcrB TolC docking domain, DN and DC subdomains"/>
    <property type="match status" value="2"/>
</dbReference>
<dbReference type="PANTHER" id="PTHR32063">
    <property type="match status" value="1"/>
</dbReference>
<dbReference type="OrthoDB" id="9806532at2"/>
<evidence type="ECO:0000313" key="3">
    <source>
        <dbReference type="EMBL" id="OYQ18769.1"/>
    </source>
</evidence>
<evidence type="ECO:0000256" key="1">
    <source>
        <dbReference type="SAM" id="MobiDB-lite"/>
    </source>
</evidence>
<feature type="transmembrane region" description="Helical" evidence="2">
    <location>
        <begin position="463"/>
        <end position="481"/>
    </location>
</feature>
<dbReference type="SUPFAM" id="SSF82693">
    <property type="entry name" value="Multidrug efflux transporter AcrB pore domain, PN1, PN2, PC1 and PC2 subdomains"/>
    <property type="match status" value="3"/>
</dbReference>
<feature type="transmembrane region" description="Helical" evidence="2">
    <location>
        <begin position="896"/>
        <end position="921"/>
    </location>
</feature>
<dbReference type="Gene3D" id="3.30.70.1320">
    <property type="entry name" value="Multidrug efflux transporter AcrB pore domain like"/>
    <property type="match status" value="1"/>
</dbReference>